<dbReference type="Proteomes" id="UP000616151">
    <property type="component" value="Unassembled WGS sequence"/>
</dbReference>
<sequence>MKPRETDLMTKPVPFDQAKLDRLMDKAGLDVLVVTSKHNIQYLLGGYRFFFFDFMDAIGVSRYLPVLIYPKGRPDQAAYFGNGLETYERQLDKFWPATVETKSWGTKDVIALAAAHLKKLGTIRSIGVEMSFLPADAHAALRDAMPNCEIADALLPLERLRAVKTPEELALVKKASEGVVSSMLAVMENHGPGATKREMNEALRLEEIKRGLTFEYCLITVGASHNRSPSPDTWNKGELLSLDSGGNYKGYIGDLCRMAFLGEPDQELKDLLGEVEMIQQAARTPIKAGARGGDIYVESGKVWKSAPHHSIMHFCAHGMGMITHEAPRLTGTGPVPYPAYDEDLPLEEGMVISIETTLPHPKRGYVKLEDTVAVTKDGYEPYGDLGRGWNRGKI</sequence>
<dbReference type="EMBL" id="JAENHL010000007">
    <property type="protein sequence ID" value="MBK1868796.1"/>
    <property type="molecule type" value="Genomic_DNA"/>
</dbReference>
<gene>
    <name evidence="1" type="ORF">JHL16_20735</name>
</gene>
<name>A0ACC5R7Z6_9HYPH</name>
<keyword evidence="1" id="KW-0645">Protease</keyword>
<keyword evidence="1" id="KW-0031">Aminopeptidase</keyword>
<keyword evidence="2" id="KW-1185">Reference proteome</keyword>
<reference evidence="1" key="1">
    <citation type="submission" date="2021-01" db="EMBL/GenBank/DDBJ databases">
        <authorList>
            <person name="Sun Q."/>
        </authorList>
    </citation>
    <scope>NUCLEOTIDE SEQUENCE</scope>
    <source>
        <strain evidence="1">YIM B02566</strain>
    </source>
</reference>
<evidence type="ECO:0000313" key="1">
    <source>
        <dbReference type="EMBL" id="MBK1868796.1"/>
    </source>
</evidence>
<proteinExistence type="predicted"/>
<evidence type="ECO:0000313" key="2">
    <source>
        <dbReference type="Proteomes" id="UP000616151"/>
    </source>
</evidence>
<comment type="caution">
    <text evidence="1">The sequence shown here is derived from an EMBL/GenBank/DDBJ whole genome shotgun (WGS) entry which is preliminary data.</text>
</comment>
<keyword evidence="1" id="KW-0378">Hydrolase</keyword>
<protein>
    <submittedName>
        <fullName evidence="1">Aminopeptidase P family protein</fullName>
    </submittedName>
</protein>
<organism evidence="1 2">
    <name type="scientific">Taklimakanibacter albus</name>
    <dbReference type="NCBI Taxonomy" id="2800327"/>
    <lineage>
        <taxon>Bacteria</taxon>
        <taxon>Pseudomonadati</taxon>
        <taxon>Pseudomonadota</taxon>
        <taxon>Alphaproteobacteria</taxon>
        <taxon>Hyphomicrobiales</taxon>
        <taxon>Aestuariivirgaceae</taxon>
        <taxon>Taklimakanibacter</taxon>
    </lineage>
</organism>
<accession>A0ACC5R7Z6</accession>